<evidence type="ECO:0000256" key="1">
    <source>
        <dbReference type="SAM" id="MobiDB-lite"/>
    </source>
</evidence>
<keyword evidence="3" id="KW-1185">Reference proteome</keyword>
<feature type="region of interest" description="Disordered" evidence="1">
    <location>
        <begin position="405"/>
        <end position="434"/>
    </location>
</feature>
<feature type="region of interest" description="Disordered" evidence="1">
    <location>
        <begin position="272"/>
        <end position="291"/>
    </location>
</feature>
<proteinExistence type="predicted"/>
<feature type="region of interest" description="Disordered" evidence="1">
    <location>
        <begin position="309"/>
        <end position="350"/>
    </location>
</feature>
<evidence type="ECO:0000313" key="2">
    <source>
        <dbReference type="EMBL" id="VVT50682.1"/>
    </source>
</evidence>
<feature type="region of interest" description="Disordered" evidence="1">
    <location>
        <begin position="218"/>
        <end position="264"/>
    </location>
</feature>
<gene>
    <name evidence="2" type="ORF">SAPINGB_P002845</name>
</gene>
<dbReference type="EMBL" id="CABVLU010000002">
    <property type="protein sequence ID" value="VVT50682.1"/>
    <property type="molecule type" value="Genomic_DNA"/>
</dbReference>
<feature type="region of interest" description="Disordered" evidence="1">
    <location>
        <begin position="1"/>
        <end position="55"/>
    </location>
</feature>
<sequence>MQKKNSQFTASSHYGKEEKEGKTPPRTALAGKDKNAHHKILENQNNLRTITTTTKKTTTTAAGTLQGQISGPLRRQDVHLSQQKLQASLRGSAKRGGLVFIDTEEKEEEEEEDTVTIGAIQPTIISGQIGMIPRLQQIEDKEIESIPQKIPELPFTPWIEEEMMVEFADSEDEYEDEDDDEGKKENKTFKTLQSTSVFLSKHKLNEMMKAVEAEDLLSLTIPSPPPPPPPPPIDLPHNQLPSSQQQQQQQPQPQPQKSSLSIHSQRLTRKTFTTALHRESRTTTTAVRHAHPAAARLTATLPRRVPGYLAPTASATAKQRGVMTGTRLDNNNNNNNNNNNSNNHNKPGQARRLQRGVLSIHSMGRYAAASSWRDQGNSLRANNEERKALQSMEKPEVVINGVETMPISNSSNNTNSNNGNNRNNEDSNNGSSEPDFMLDLNLDLDLDLDLSAALDKDMLNLLENSPLENCLSDE</sequence>
<name>A0A5E8BIH3_9ASCO</name>
<dbReference type="GeneID" id="43581663"/>
<feature type="compositionally biased region" description="Acidic residues" evidence="1">
    <location>
        <begin position="169"/>
        <end position="180"/>
    </location>
</feature>
<feature type="compositionally biased region" description="Basic and acidic residues" evidence="1">
    <location>
        <begin position="14"/>
        <end position="23"/>
    </location>
</feature>
<protein>
    <submittedName>
        <fullName evidence="2">Uncharacterized protein</fullName>
    </submittedName>
</protein>
<feature type="region of interest" description="Disordered" evidence="1">
    <location>
        <begin position="169"/>
        <end position="188"/>
    </location>
</feature>
<accession>A0A5E8BIH3</accession>
<feature type="compositionally biased region" description="Low complexity" evidence="1">
    <location>
        <begin position="235"/>
        <end position="261"/>
    </location>
</feature>
<dbReference type="AlphaFoldDB" id="A0A5E8BIH3"/>
<feature type="compositionally biased region" description="Pro residues" evidence="1">
    <location>
        <begin position="222"/>
        <end position="234"/>
    </location>
</feature>
<feature type="compositionally biased region" description="Low complexity" evidence="1">
    <location>
        <begin position="408"/>
        <end position="434"/>
    </location>
</feature>
<reference evidence="2 3" key="1">
    <citation type="submission" date="2019-09" db="EMBL/GenBank/DDBJ databases">
        <authorList>
            <person name="Brejova B."/>
        </authorList>
    </citation>
    <scope>NUCLEOTIDE SEQUENCE [LARGE SCALE GENOMIC DNA]</scope>
</reference>
<feature type="compositionally biased region" description="Low complexity" evidence="1">
    <location>
        <begin position="330"/>
        <end position="345"/>
    </location>
</feature>
<dbReference type="RefSeq" id="XP_031853454.1">
    <property type="nucleotide sequence ID" value="XM_031997563.1"/>
</dbReference>
<evidence type="ECO:0000313" key="3">
    <source>
        <dbReference type="Proteomes" id="UP000398389"/>
    </source>
</evidence>
<feature type="compositionally biased region" description="Polar residues" evidence="1">
    <location>
        <begin position="1"/>
        <end position="12"/>
    </location>
</feature>
<organism evidence="2 3">
    <name type="scientific">Magnusiomyces paraingens</name>
    <dbReference type="NCBI Taxonomy" id="2606893"/>
    <lineage>
        <taxon>Eukaryota</taxon>
        <taxon>Fungi</taxon>
        <taxon>Dikarya</taxon>
        <taxon>Ascomycota</taxon>
        <taxon>Saccharomycotina</taxon>
        <taxon>Dipodascomycetes</taxon>
        <taxon>Dipodascales</taxon>
        <taxon>Dipodascaceae</taxon>
        <taxon>Magnusiomyces</taxon>
    </lineage>
</organism>
<dbReference type="Proteomes" id="UP000398389">
    <property type="component" value="Unassembled WGS sequence"/>
</dbReference>